<sequence length="111" mass="12169">MFKFLFVILASALLVEGSPVFPAEIAEAAKGDNWLQFNKLYSLSLPSLNNGWEQLTGSVQSLKPSDGTHVYGHSVAAFKQWQNVDGKVTQNSKGIELENNDGVLTSRVFKP</sequence>
<evidence type="ECO:0000313" key="2">
    <source>
        <dbReference type="Proteomes" id="UP001652582"/>
    </source>
</evidence>
<reference evidence="3" key="2">
    <citation type="submission" date="2025-08" db="UniProtKB">
        <authorList>
            <consortium name="RefSeq"/>
        </authorList>
    </citation>
    <scope>IDENTIFICATION</scope>
</reference>
<dbReference type="Proteomes" id="UP001652582">
    <property type="component" value="Chromosome 1"/>
</dbReference>
<accession>A0A6J1NGQ1</accession>
<gene>
    <name evidence="3" type="primary">LOC112050192</name>
</gene>
<dbReference type="KEGG" id="bany:112050192"/>
<evidence type="ECO:0000313" key="3">
    <source>
        <dbReference type="RefSeq" id="XP_023944152.1"/>
    </source>
</evidence>
<dbReference type="OrthoDB" id="6869788at2759"/>
<dbReference type="GeneID" id="112050192"/>
<dbReference type="RefSeq" id="XP_023944152.1">
    <property type="nucleotide sequence ID" value="XM_024088384.2"/>
</dbReference>
<proteinExistence type="predicted"/>
<feature type="signal peptide" evidence="1">
    <location>
        <begin position="1"/>
        <end position="17"/>
    </location>
</feature>
<reference evidence="2" key="1">
    <citation type="submission" date="2025-05" db="UniProtKB">
        <authorList>
            <consortium name="RefSeq"/>
        </authorList>
    </citation>
    <scope>NUCLEOTIDE SEQUENCE [LARGE SCALE GENOMIC DNA]</scope>
</reference>
<dbReference type="AlphaFoldDB" id="A0A6J1NGQ1"/>
<name>A0A6J1NGQ1_BICAN</name>
<feature type="chain" id="PRO_5026804890" evidence="1">
    <location>
        <begin position="18"/>
        <end position="111"/>
    </location>
</feature>
<evidence type="ECO:0000256" key="1">
    <source>
        <dbReference type="SAM" id="SignalP"/>
    </source>
</evidence>
<keyword evidence="2" id="KW-1185">Reference proteome</keyword>
<organism evidence="2 3">
    <name type="scientific">Bicyclus anynana</name>
    <name type="common">Squinting bush brown butterfly</name>
    <dbReference type="NCBI Taxonomy" id="110368"/>
    <lineage>
        <taxon>Eukaryota</taxon>
        <taxon>Metazoa</taxon>
        <taxon>Ecdysozoa</taxon>
        <taxon>Arthropoda</taxon>
        <taxon>Hexapoda</taxon>
        <taxon>Insecta</taxon>
        <taxon>Pterygota</taxon>
        <taxon>Neoptera</taxon>
        <taxon>Endopterygota</taxon>
        <taxon>Lepidoptera</taxon>
        <taxon>Glossata</taxon>
        <taxon>Ditrysia</taxon>
        <taxon>Papilionoidea</taxon>
        <taxon>Nymphalidae</taxon>
        <taxon>Satyrinae</taxon>
        <taxon>Satyrini</taxon>
        <taxon>Mycalesina</taxon>
        <taxon>Bicyclus</taxon>
    </lineage>
</organism>
<protein>
    <submittedName>
        <fullName evidence="3">Uncharacterized protein LOC112050192</fullName>
    </submittedName>
</protein>
<keyword evidence="1" id="KW-0732">Signal</keyword>